<dbReference type="GO" id="GO:0005634">
    <property type="term" value="C:nucleus"/>
    <property type="evidence" value="ECO:0007669"/>
    <property type="project" value="TreeGrafter"/>
</dbReference>
<dbReference type="Proteomes" id="UP000694680">
    <property type="component" value="Chromosome 18"/>
</dbReference>
<reference evidence="4" key="2">
    <citation type="submission" date="2025-08" db="UniProtKB">
        <authorList>
            <consortium name="Ensembl"/>
        </authorList>
    </citation>
    <scope>IDENTIFICATION</scope>
</reference>
<reference evidence="4" key="1">
    <citation type="submission" date="2020-06" db="EMBL/GenBank/DDBJ databases">
        <authorList>
            <consortium name="Wellcome Sanger Institute Data Sharing"/>
        </authorList>
    </citation>
    <scope>NUCLEOTIDE SEQUENCE [LARGE SCALE GENOMIC DNA]</scope>
</reference>
<dbReference type="GO" id="GO:0016579">
    <property type="term" value="P:protein deubiquitination"/>
    <property type="evidence" value="ECO:0007669"/>
    <property type="project" value="InterPro"/>
</dbReference>
<dbReference type="RefSeq" id="XP_028329645.1">
    <property type="nucleotide sequence ID" value="XM_028473844.1"/>
</dbReference>
<feature type="compositionally biased region" description="Basic and acidic residues" evidence="1">
    <location>
        <begin position="341"/>
        <end position="364"/>
    </location>
</feature>
<feature type="compositionally biased region" description="Basic and acidic residues" evidence="1">
    <location>
        <begin position="900"/>
        <end position="912"/>
    </location>
</feature>
<keyword evidence="5" id="KW-1185">Reference proteome</keyword>
<feature type="region of interest" description="Disordered" evidence="1">
    <location>
        <begin position="315"/>
        <end position="554"/>
    </location>
</feature>
<feature type="compositionally biased region" description="Polar residues" evidence="1">
    <location>
        <begin position="315"/>
        <end position="324"/>
    </location>
</feature>
<dbReference type="InterPro" id="IPR038765">
    <property type="entry name" value="Papain-like_cys_pep_sf"/>
</dbReference>
<feature type="compositionally biased region" description="Basic and acidic residues" evidence="1">
    <location>
        <begin position="383"/>
        <end position="396"/>
    </location>
</feature>
<feature type="compositionally biased region" description="Basic and acidic residues" evidence="1">
    <location>
        <begin position="1073"/>
        <end position="1082"/>
    </location>
</feature>
<feature type="chain" id="PRO_5034445080" evidence="2">
    <location>
        <begin position="20"/>
        <end position="1234"/>
    </location>
</feature>
<feature type="domain" description="USP" evidence="3">
    <location>
        <begin position="574"/>
        <end position="849"/>
    </location>
</feature>
<feature type="region of interest" description="Disordered" evidence="1">
    <location>
        <begin position="1094"/>
        <end position="1115"/>
    </location>
</feature>
<feature type="compositionally biased region" description="Polar residues" evidence="1">
    <location>
        <begin position="884"/>
        <end position="898"/>
    </location>
</feature>
<dbReference type="PANTHER" id="PTHR24006">
    <property type="entry name" value="UBIQUITIN CARBOXYL-TERMINAL HYDROLASE"/>
    <property type="match status" value="1"/>
</dbReference>
<protein>
    <submittedName>
        <fullName evidence="4">Uncharacterized LOC114480055</fullName>
    </submittedName>
</protein>
<feature type="region of interest" description="Disordered" evidence="1">
    <location>
        <begin position="1210"/>
        <end position="1234"/>
    </location>
</feature>
<dbReference type="Ensembl" id="ENSGWIT00000029458.1">
    <property type="protein sequence ID" value="ENSGWIP00000026971.1"/>
    <property type="gene ID" value="ENSGWIG00000014147.1"/>
</dbReference>
<dbReference type="AlphaFoldDB" id="A0A8C5EUH2"/>
<evidence type="ECO:0000313" key="5">
    <source>
        <dbReference type="Proteomes" id="UP000694680"/>
    </source>
</evidence>
<proteinExistence type="predicted"/>
<organism evidence="4 5">
    <name type="scientific">Gouania willdenowi</name>
    <name type="common">Blunt-snouted clingfish</name>
    <name type="synonym">Lepadogaster willdenowi</name>
    <dbReference type="NCBI Taxonomy" id="441366"/>
    <lineage>
        <taxon>Eukaryota</taxon>
        <taxon>Metazoa</taxon>
        <taxon>Chordata</taxon>
        <taxon>Craniata</taxon>
        <taxon>Vertebrata</taxon>
        <taxon>Euteleostomi</taxon>
        <taxon>Actinopterygii</taxon>
        <taxon>Neopterygii</taxon>
        <taxon>Teleostei</taxon>
        <taxon>Neoteleostei</taxon>
        <taxon>Acanthomorphata</taxon>
        <taxon>Ovalentaria</taxon>
        <taxon>Blenniimorphae</taxon>
        <taxon>Blenniiformes</taxon>
        <taxon>Gobiesocoidei</taxon>
        <taxon>Gobiesocidae</taxon>
        <taxon>Gobiesocinae</taxon>
        <taxon>Gouania</taxon>
    </lineage>
</organism>
<dbReference type="Pfam" id="PF00443">
    <property type="entry name" value="UCH"/>
    <property type="match status" value="2"/>
</dbReference>
<name>A0A8C5EUH2_GOUWI</name>
<feature type="compositionally biased region" description="Basic and acidic residues" evidence="1">
    <location>
        <begin position="508"/>
        <end position="524"/>
    </location>
</feature>
<feature type="domain" description="USP" evidence="3">
    <location>
        <begin position="29"/>
        <end position="311"/>
    </location>
</feature>
<keyword evidence="2" id="KW-0732">Signal</keyword>
<dbReference type="GO" id="GO:0005829">
    <property type="term" value="C:cytosol"/>
    <property type="evidence" value="ECO:0007669"/>
    <property type="project" value="TreeGrafter"/>
</dbReference>
<dbReference type="Gene3D" id="3.90.70.10">
    <property type="entry name" value="Cysteine proteinases"/>
    <property type="match status" value="2"/>
</dbReference>
<feature type="compositionally biased region" description="Basic and acidic residues" evidence="1">
    <location>
        <begin position="1031"/>
        <end position="1062"/>
    </location>
</feature>
<sequence length="1234" mass="141593">MLQTLWQAFINFIMSFLNGFRSSPGITYYGLYNQGATCYLNSVLQVLFMTKDFMEALERYSILHSSDTLCLDVGLFILFKELKIQTTHTDFITDFLGITNVFVQSDAAEWFERIMGSLSSSEASQIFQGKLKHRNKCLTCEKETSSDAPFWNLPLELDETKHWTISVVDSIQEFFREFCFTGPDQIFCQHCQQKSDAAVKCEMVHPPQVLTLMLKRFKFDNRFRHFVKNNQSVEVPRTFTVEEKYDYELYAFVEHNGTLRSGHYTVKIKSQDDEKWYYFNDDHVGLMDFQPFQVDNSERSCYVYLLFYRKIHTGNTESSPSSVFNEKTETNRNVVETEEQKEDKVLGEKDSCVKEKKHEVERQRHYVSVDGRETQDETGQSLTKDDVNKAERKENHPGTVVNNTGEKYNNTERKWDNREMKDTGGEESSNKVEKQSEREKHLMENHNDKEISDGGDEGRRNNLNEQSDEGKALDHNKVDSDWKAPDVEGYGGDKGLNAQEGETSHSISQKDEEIKLRPGKRNDEADYLETGFPETKKKKKESEAETDDVSTTRNHGMVSSFSSLKGSSPGVKYYGLYRQGATSYLNSVLQVLFMTKDFREALERSRSRRDDQCLDAGLLSLFDDLQKATTETDSMTRLLGITDVFVQSDAADCFEKIMGSLSSSEASQIFQGKLKHINKCLTCKKETSSDSPFWNLPLELDEKQYLTFSVVDSIKEFFREFYFTGPDQIFCQHCQKKSNAAGKCEMVHPPQVLTLMLKRFKFVNRYKVVINNQSVKFPSRLTVEEKHDYELYAFVEHGFGHYTVKIKSQDDEKWYYFKDAHVRLMDFQPFQMNNSERSYDVYLLFYRKIHTENTEPYPSSAFNEETETITNAVKTEEHEEDQVSLDNVSDRQQTQDETGNVEKKGIDDKGEERLNLMKDYESKADKKENTLVNNTGDKYNNVIEEAESQGENNVDQQCDRNKHLKEKQISDGGDQGRCNNMDEQSDEGKDLYHNMVKDSVVKAAAEKQRLSENPKVLQKNTLWNTQTPSTRSEENSKSPQDETADQRNHKGDQSLNEEEGKMFDSQSVDGNDEGPKDPRDDLKQKEGEREQFLSALCGSTELSETKRSDTEKTQGPVRNLSEFKIPPQTLAKLEASNINIKVVETKTSVNNLSESFKSLSLNDSPSSRVQGLTSISDPTQNKTHHTLINQTHTTRRSLSTIGDGLYQMSQSGSTPDPVVLTTGPPLHPPKTTIN</sequence>
<dbReference type="PROSITE" id="PS50235">
    <property type="entry name" value="USP_3"/>
    <property type="match status" value="2"/>
</dbReference>
<dbReference type="GeneID" id="114480055"/>
<evidence type="ECO:0000256" key="1">
    <source>
        <dbReference type="SAM" id="MobiDB-lite"/>
    </source>
</evidence>
<feature type="compositionally biased region" description="Basic and acidic residues" evidence="1">
    <location>
        <begin position="1103"/>
        <end position="1112"/>
    </location>
</feature>
<accession>A0A8C5EUH2</accession>
<dbReference type="InterPro" id="IPR050164">
    <property type="entry name" value="Peptidase_C19"/>
</dbReference>
<dbReference type="PROSITE" id="PS00973">
    <property type="entry name" value="USP_2"/>
    <property type="match status" value="1"/>
</dbReference>
<evidence type="ECO:0000256" key="2">
    <source>
        <dbReference type="SAM" id="SignalP"/>
    </source>
</evidence>
<dbReference type="PROSITE" id="PS00972">
    <property type="entry name" value="USP_1"/>
    <property type="match status" value="1"/>
</dbReference>
<dbReference type="SUPFAM" id="SSF54001">
    <property type="entry name" value="Cysteine proteinases"/>
    <property type="match status" value="2"/>
</dbReference>
<feature type="region of interest" description="Disordered" evidence="1">
    <location>
        <begin position="966"/>
        <end position="990"/>
    </location>
</feature>
<feature type="compositionally biased region" description="Basic and acidic residues" evidence="1">
    <location>
        <begin position="409"/>
        <end position="486"/>
    </location>
</feature>
<gene>
    <name evidence="4" type="primary">LOC114480055</name>
</gene>
<dbReference type="OrthoDB" id="292964at2759"/>
<evidence type="ECO:0000259" key="3">
    <source>
        <dbReference type="PROSITE" id="PS50235"/>
    </source>
</evidence>
<reference evidence="4" key="3">
    <citation type="submission" date="2025-09" db="UniProtKB">
        <authorList>
            <consortium name="Ensembl"/>
        </authorList>
    </citation>
    <scope>IDENTIFICATION</scope>
</reference>
<feature type="compositionally biased region" description="Polar residues" evidence="1">
    <location>
        <begin position="1018"/>
        <end position="1030"/>
    </location>
</feature>
<feature type="region of interest" description="Disordered" evidence="1">
    <location>
        <begin position="875"/>
        <end position="912"/>
    </location>
</feature>
<dbReference type="InterPro" id="IPR001394">
    <property type="entry name" value="Peptidase_C19_UCH"/>
</dbReference>
<dbReference type="InterPro" id="IPR018200">
    <property type="entry name" value="USP_CS"/>
</dbReference>
<dbReference type="CDD" id="cd02257">
    <property type="entry name" value="Peptidase_C19"/>
    <property type="match status" value="2"/>
</dbReference>
<dbReference type="InterPro" id="IPR028889">
    <property type="entry name" value="USP"/>
</dbReference>
<dbReference type="PANTHER" id="PTHR24006:SF899">
    <property type="entry name" value="UBIQUITIN CARBOXYL-TERMINAL HYDROLASE"/>
    <property type="match status" value="1"/>
</dbReference>
<feature type="region of interest" description="Disordered" evidence="1">
    <location>
        <begin position="1006"/>
        <end position="1082"/>
    </location>
</feature>
<dbReference type="GO" id="GO:0004843">
    <property type="term" value="F:cysteine-type deubiquitinase activity"/>
    <property type="evidence" value="ECO:0007669"/>
    <property type="project" value="InterPro"/>
</dbReference>
<evidence type="ECO:0000313" key="4">
    <source>
        <dbReference type="Ensembl" id="ENSGWIP00000026971.1"/>
    </source>
</evidence>
<feature type="signal peptide" evidence="2">
    <location>
        <begin position="1"/>
        <end position="19"/>
    </location>
</feature>